<organism evidence="12 13">
    <name type="scientific">Mycena venus</name>
    <dbReference type="NCBI Taxonomy" id="2733690"/>
    <lineage>
        <taxon>Eukaryota</taxon>
        <taxon>Fungi</taxon>
        <taxon>Dikarya</taxon>
        <taxon>Basidiomycota</taxon>
        <taxon>Agaricomycotina</taxon>
        <taxon>Agaricomycetes</taxon>
        <taxon>Agaricomycetidae</taxon>
        <taxon>Agaricales</taxon>
        <taxon>Marasmiineae</taxon>
        <taxon>Mycenaceae</taxon>
        <taxon>Mycena</taxon>
    </lineage>
</organism>
<dbReference type="InterPro" id="IPR017972">
    <property type="entry name" value="Cyt_P450_CS"/>
</dbReference>
<keyword evidence="8 10" id="KW-0503">Monooxygenase</keyword>
<comment type="cofactor">
    <cofactor evidence="1 9">
        <name>heme</name>
        <dbReference type="ChEBI" id="CHEBI:30413"/>
    </cofactor>
</comment>
<keyword evidence="11" id="KW-1133">Transmembrane helix</keyword>
<dbReference type="InterPro" id="IPR050364">
    <property type="entry name" value="Cytochrome_P450_fung"/>
</dbReference>
<dbReference type="InterPro" id="IPR001128">
    <property type="entry name" value="Cyt_P450"/>
</dbReference>
<keyword evidence="4 9" id="KW-0349">Heme</keyword>
<accession>A0A8H6Z298</accession>
<evidence type="ECO:0000256" key="1">
    <source>
        <dbReference type="ARBA" id="ARBA00001971"/>
    </source>
</evidence>
<dbReference type="CDD" id="cd11065">
    <property type="entry name" value="CYP64-like"/>
    <property type="match status" value="1"/>
</dbReference>
<keyword evidence="5 9" id="KW-0479">Metal-binding</keyword>
<dbReference type="OrthoDB" id="2789670at2759"/>
<dbReference type="GO" id="GO:0004497">
    <property type="term" value="F:monooxygenase activity"/>
    <property type="evidence" value="ECO:0007669"/>
    <property type="project" value="UniProtKB-KW"/>
</dbReference>
<proteinExistence type="inferred from homology"/>
<dbReference type="GO" id="GO:0016705">
    <property type="term" value="F:oxidoreductase activity, acting on paired donors, with incorporation or reduction of molecular oxygen"/>
    <property type="evidence" value="ECO:0007669"/>
    <property type="project" value="InterPro"/>
</dbReference>
<dbReference type="PRINTS" id="PR00385">
    <property type="entry name" value="P450"/>
</dbReference>
<evidence type="ECO:0000256" key="4">
    <source>
        <dbReference type="ARBA" id="ARBA00022617"/>
    </source>
</evidence>
<keyword evidence="7 9" id="KW-0408">Iron</keyword>
<evidence type="ECO:0000256" key="3">
    <source>
        <dbReference type="ARBA" id="ARBA00010617"/>
    </source>
</evidence>
<evidence type="ECO:0000313" key="12">
    <source>
        <dbReference type="EMBL" id="KAF7368571.1"/>
    </source>
</evidence>
<dbReference type="PANTHER" id="PTHR46300:SF7">
    <property type="entry name" value="P450, PUTATIVE (EUROFUNG)-RELATED"/>
    <property type="match status" value="1"/>
</dbReference>
<sequence length="560" mass="62257">MATNLPSRRNAVMKTARKSPSKDMLTVSPVVLCTILGILAMVFAATRRSKLPLPPGPPKLPLVGNLFDVPSTFQWQTYARWSKQYDSDIIHLNLAGKSVIVLSSLEATDALLEKRSSLYSDRDALTMVTELMGWYFNIGAGLMKYGDEWRTHRRLFNQAFNVKTSRQYEPQELTGTHALLVRLLSSPEGFMDHFRQMAGEIIMSVAYGIDVLPSEDPYVTLAHKAVQTFSIASVPGVYLVVRFMPAIATIYVIVLTWILRTPSPILKRIPRWFPGAGFKRQAEEWLKLSRGMLELPFAETKRQMESGTAPPSFTADSLNALNDPDKQPYYKEHHVQQTAGTMYIGGADTTVSALGTFVLAMLANPTAQKKAQAEIDSFTGGRHLPSFEDEASLPYVSALVKEVMRWENVTPFGVPHLLVTEDEYRGYRLPAGSLVVGNTWAILHDENVYPDPHAFKPERFLLDGKPNSAVKNPEAAFGFGRRQCPGRHMALSSIWITVASILATFDISKAVDEDGRAIEPSYEYLSGLISTPLPFKCSFTPRSQEAVVLIEAAVKDDHSL</sequence>
<dbReference type="PANTHER" id="PTHR46300">
    <property type="entry name" value="P450, PUTATIVE (EUROFUNG)-RELATED-RELATED"/>
    <property type="match status" value="1"/>
</dbReference>
<comment type="similarity">
    <text evidence="3 10">Belongs to the cytochrome P450 family.</text>
</comment>
<comment type="caution">
    <text evidence="12">The sequence shown here is derived from an EMBL/GenBank/DDBJ whole genome shotgun (WGS) entry which is preliminary data.</text>
</comment>
<dbReference type="PRINTS" id="PR00463">
    <property type="entry name" value="EP450I"/>
</dbReference>
<evidence type="ECO:0000256" key="8">
    <source>
        <dbReference type="ARBA" id="ARBA00023033"/>
    </source>
</evidence>
<evidence type="ECO:0000256" key="10">
    <source>
        <dbReference type="RuleBase" id="RU000461"/>
    </source>
</evidence>
<evidence type="ECO:0000256" key="2">
    <source>
        <dbReference type="ARBA" id="ARBA00005179"/>
    </source>
</evidence>
<dbReference type="PROSITE" id="PS00086">
    <property type="entry name" value="CYTOCHROME_P450"/>
    <property type="match status" value="1"/>
</dbReference>
<keyword evidence="11" id="KW-0472">Membrane</keyword>
<evidence type="ECO:0000256" key="7">
    <source>
        <dbReference type="ARBA" id="ARBA00023004"/>
    </source>
</evidence>
<dbReference type="AlphaFoldDB" id="A0A8H6Z298"/>
<name>A0A8H6Z298_9AGAR</name>
<comment type="pathway">
    <text evidence="2">Secondary metabolite biosynthesis.</text>
</comment>
<evidence type="ECO:0000256" key="5">
    <source>
        <dbReference type="ARBA" id="ARBA00022723"/>
    </source>
</evidence>
<dbReference type="EMBL" id="JACAZI010000002">
    <property type="protein sequence ID" value="KAF7368571.1"/>
    <property type="molecule type" value="Genomic_DNA"/>
</dbReference>
<feature type="binding site" description="axial binding residue" evidence="9">
    <location>
        <position position="484"/>
    </location>
    <ligand>
        <name>heme</name>
        <dbReference type="ChEBI" id="CHEBI:30413"/>
    </ligand>
    <ligandPart>
        <name>Fe</name>
        <dbReference type="ChEBI" id="CHEBI:18248"/>
    </ligandPart>
</feature>
<feature type="transmembrane region" description="Helical" evidence="11">
    <location>
        <begin position="237"/>
        <end position="259"/>
    </location>
</feature>
<dbReference type="InterPro" id="IPR002401">
    <property type="entry name" value="Cyt_P450_E_grp-I"/>
</dbReference>
<protein>
    <submittedName>
        <fullName evidence="12">Cytochrome p450</fullName>
    </submittedName>
</protein>
<keyword evidence="6 10" id="KW-0560">Oxidoreductase</keyword>
<evidence type="ECO:0000256" key="11">
    <source>
        <dbReference type="SAM" id="Phobius"/>
    </source>
</evidence>
<dbReference type="Proteomes" id="UP000620124">
    <property type="component" value="Unassembled WGS sequence"/>
</dbReference>
<gene>
    <name evidence="12" type="ORF">MVEN_00180400</name>
</gene>
<evidence type="ECO:0000256" key="6">
    <source>
        <dbReference type="ARBA" id="ARBA00023002"/>
    </source>
</evidence>
<keyword evidence="11" id="KW-0812">Transmembrane</keyword>
<evidence type="ECO:0000313" key="13">
    <source>
        <dbReference type="Proteomes" id="UP000620124"/>
    </source>
</evidence>
<dbReference type="GO" id="GO:0020037">
    <property type="term" value="F:heme binding"/>
    <property type="evidence" value="ECO:0007669"/>
    <property type="project" value="InterPro"/>
</dbReference>
<reference evidence="12" key="1">
    <citation type="submission" date="2020-05" db="EMBL/GenBank/DDBJ databases">
        <title>Mycena genomes resolve the evolution of fungal bioluminescence.</title>
        <authorList>
            <person name="Tsai I.J."/>
        </authorList>
    </citation>
    <scope>NUCLEOTIDE SEQUENCE</scope>
    <source>
        <strain evidence="12">CCC161011</strain>
    </source>
</reference>
<dbReference type="Pfam" id="PF00067">
    <property type="entry name" value="p450"/>
    <property type="match status" value="1"/>
</dbReference>
<keyword evidence="13" id="KW-1185">Reference proteome</keyword>
<dbReference type="InterPro" id="IPR036396">
    <property type="entry name" value="Cyt_P450_sf"/>
</dbReference>
<dbReference type="SUPFAM" id="SSF48264">
    <property type="entry name" value="Cytochrome P450"/>
    <property type="match status" value="1"/>
</dbReference>
<dbReference type="Gene3D" id="1.10.630.10">
    <property type="entry name" value="Cytochrome P450"/>
    <property type="match status" value="1"/>
</dbReference>
<dbReference type="GO" id="GO:0005506">
    <property type="term" value="F:iron ion binding"/>
    <property type="evidence" value="ECO:0007669"/>
    <property type="project" value="InterPro"/>
</dbReference>
<evidence type="ECO:0000256" key="9">
    <source>
        <dbReference type="PIRSR" id="PIRSR602401-1"/>
    </source>
</evidence>